<gene>
    <name evidence="2" type="ORF">PCOR1329_LOCUS67274</name>
</gene>
<name>A0ABN9WH11_9DINO</name>
<dbReference type="InterPro" id="IPR023267">
    <property type="entry name" value="RCMT"/>
</dbReference>
<dbReference type="Gene3D" id="3.40.50.150">
    <property type="entry name" value="Vaccinia Virus protein VP39"/>
    <property type="match status" value="1"/>
</dbReference>
<feature type="region of interest" description="Disordered" evidence="1">
    <location>
        <begin position="31"/>
        <end position="91"/>
    </location>
</feature>
<evidence type="ECO:0000313" key="2">
    <source>
        <dbReference type="EMBL" id="CAK0885762.1"/>
    </source>
</evidence>
<feature type="compositionally biased region" description="Basic and acidic residues" evidence="1">
    <location>
        <begin position="54"/>
        <end position="65"/>
    </location>
</feature>
<comment type="caution">
    <text evidence="2">The sequence shown here is derived from an EMBL/GenBank/DDBJ whole genome shotgun (WGS) entry which is preliminary data.</text>
</comment>
<evidence type="ECO:0008006" key="4">
    <source>
        <dbReference type="Google" id="ProtNLM"/>
    </source>
</evidence>
<proteinExistence type="predicted"/>
<dbReference type="Proteomes" id="UP001189429">
    <property type="component" value="Unassembled WGS sequence"/>
</dbReference>
<reference evidence="2" key="1">
    <citation type="submission" date="2023-10" db="EMBL/GenBank/DDBJ databases">
        <authorList>
            <person name="Chen Y."/>
            <person name="Shah S."/>
            <person name="Dougan E. K."/>
            <person name="Thang M."/>
            <person name="Chan C."/>
        </authorList>
    </citation>
    <scope>NUCLEOTIDE SEQUENCE [LARGE SCALE GENOMIC DNA]</scope>
</reference>
<dbReference type="EMBL" id="CAUYUJ010018715">
    <property type="protein sequence ID" value="CAK0885762.1"/>
    <property type="molecule type" value="Genomic_DNA"/>
</dbReference>
<dbReference type="PANTHER" id="PTHR22808">
    <property type="entry name" value="NCL1 YEAST -RELATED NOL1/NOP2/FMU SUN DOMAIN-CONTAINING"/>
    <property type="match status" value="1"/>
</dbReference>
<evidence type="ECO:0000313" key="3">
    <source>
        <dbReference type="Proteomes" id="UP001189429"/>
    </source>
</evidence>
<accession>A0ABN9WH11</accession>
<protein>
    <recommendedName>
        <fullName evidence="4">SAM-dependent MTase RsmB/NOP-type domain-containing protein</fullName>
    </recommendedName>
</protein>
<sequence length="470" mass="50161">MGQEAFQFWRVTWRFTDAFARKGDYIELELYEEDDDTGQPDDRSEWSKAPQRGEGLDRVNEREQYGKQYVAPQRGEGLDRSRPSQGETAGSGDYIELELYEEDDDTAPQHGEGLGHNFPLRGEGLGRNVYFELELYEEDVVEVTASGVSQTGFECSSRTGPTMLVRQGRRAPPRLARGGLPAARAAGAAAMAAAAAAAPPGGEAEESGGSRGAQERRSADFEAYYAAAFAASCHLSERWAEALERLRSPAPLAVRPLRCWAGSEACRERLAAELDAALAGVAAEAAAVGAAAPGREWQPCWQAWELRRDPSRNLASWRAVSQLLYRAEAAGEVAVQELSSMLPVALLDPRPGDAVCDLCAAPGSKSLQILEAIGDGSADGHGGGSGFLLGSAPSLECSALCGRRHGSRAGAAGGTEVRAGRALQNVRQSGVGSRRTGSLASPGRVHGDRFLIHRLADRRGPSHPLSHPLM</sequence>
<dbReference type="SUPFAM" id="SSF53335">
    <property type="entry name" value="S-adenosyl-L-methionine-dependent methyltransferases"/>
    <property type="match status" value="1"/>
</dbReference>
<keyword evidence="3" id="KW-1185">Reference proteome</keyword>
<dbReference type="InterPro" id="IPR029063">
    <property type="entry name" value="SAM-dependent_MTases_sf"/>
</dbReference>
<organism evidence="2 3">
    <name type="scientific">Prorocentrum cordatum</name>
    <dbReference type="NCBI Taxonomy" id="2364126"/>
    <lineage>
        <taxon>Eukaryota</taxon>
        <taxon>Sar</taxon>
        <taxon>Alveolata</taxon>
        <taxon>Dinophyceae</taxon>
        <taxon>Prorocentrales</taxon>
        <taxon>Prorocentraceae</taxon>
        <taxon>Prorocentrum</taxon>
    </lineage>
</organism>
<evidence type="ECO:0000256" key="1">
    <source>
        <dbReference type="SAM" id="MobiDB-lite"/>
    </source>
</evidence>